<dbReference type="OrthoDB" id="9802553at2"/>
<dbReference type="NCBIfam" id="TIGR02492">
    <property type="entry name" value="flgK_ends"/>
    <property type="match status" value="1"/>
</dbReference>
<evidence type="ECO:0000313" key="10">
    <source>
        <dbReference type="EMBL" id="PPK78685.1"/>
    </source>
</evidence>
<comment type="similarity">
    <text evidence="3">Belongs to the flagella basal body rod proteins family.</text>
</comment>
<name>A0A2S6HMH5_9FIRM</name>
<keyword evidence="10" id="KW-0966">Cell projection</keyword>
<keyword evidence="11" id="KW-1185">Reference proteome</keyword>
<dbReference type="GO" id="GO:0044780">
    <property type="term" value="P:bacterial-type flagellum assembly"/>
    <property type="evidence" value="ECO:0007669"/>
    <property type="project" value="InterPro"/>
</dbReference>
<dbReference type="Pfam" id="PF22638">
    <property type="entry name" value="FlgK_D1"/>
    <property type="match status" value="1"/>
</dbReference>
<keyword evidence="10" id="KW-0282">Flagellum</keyword>
<dbReference type="Pfam" id="PF06429">
    <property type="entry name" value="Flg_bbr_C"/>
    <property type="match status" value="1"/>
</dbReference>
<accession>A0A2S6HMH5</accession>
<keyword evidence="10" id="KW-0969">Cilium</keyword>
<dbReference type="GO" id="GO:0009424">
    <property type="term" value="C:bacterial-type flagellum hook"/>
    <property type="evidence" value="ECO:0007669"/>
    <property type="project" value="InterPro"/>
</dbReference>
<evidence type="ECO:0000256" key="6">
    <source>
        <dbReference type="ARBA" id="ARBA00023143"/>
    </source>
</evidence>
<dbReference type="AlphaFoldDB" id="A0A2S6HMH5"/>
<dbReference type="InterPro" id="IPR002371">
    <property type="entry name" value="FlgK"/>
</dbReference>
<evidence type="ECO:0000259" key="8">
    <source>
        <dbReference type="Pfam" id="PF06429"/>
    </source>
</evidence>
<evidence type="ECO:0000259" key="9">
    <source>
        <dbReference type="Pfam" id="PF22638"/>
    </source>
</evidence>
<dbReference type="EMBL" id="PTJA01000013">
    <property type="protein sequence ID" value="PPK78685.1"/>
    <property type="molecule type" value="Genomic_DNA"/>
</dbReference>
<feature type="domain" description="Flagellar basal-body/hook protein C-terminal" evidence="8">
    <location>
        <begin position="635"/>
        <end position="673"/>
    </location>
</feature>
<keyword evidence="6" id="KW-0975">Bacterial flagellum</keyword>
<dbReference type="RefSeq" id="WP_104438767.1">
    <property type="nucleotide sequence ID" value="NZ_PTJA01000013.1"/>
</dbReference>
<dbReference type="InterPro" id="IPR053927">
    <property type="entry name" value="FlgK_helical"/>
</dbReference>
<dbReference type="PANTHER" id="PTHR30033:SF2">
    <property type="entry name" value="FLAGELLAR HOOK PROTEIN"/>
    <property type="match status" value="1"/>
</dbReference>
<evidence type="ECO:0000256" key="3">
    <source>
        <dbReference type="ARBA" id="ARBA00009677"/>
    </source>
</evidence>
<dbReference type="GO" id="GO:0005576">
    <property type="term" value="C:extracellular region"/>
    <property type="evidence" value="ECO:0007669"/>
    <property type="project" value="UniProtKB-SubCell"/>
</dbReference>
<dbReference type="Proteomes" id="UP000237749">
    <property type="component" value="Unassembled WGS sequence"/>
</dbReference>
<evidence type="ECO:0000256" key="4">
    <source>
        <dbReference type="ARBA" id="ARBA00016244"/>
    </source>
</evidence>
<protein>
    <recommendedName>
        <fullName evidence="4">Flagellar hook-associated protein 1</fullName>
    </recommendedName>
</protein>
<keyword evidence="5" id="KW-0964">Secreted</keyword>
<dbReference type="InterPro" id="IPR010930">
    <property type="entry name" value="Flg_bb/hook_C_dom"/>
</dbReference>
<comment type="caution">
    <text evidence="10">The sequence shown here is derived from an EMBL/GenBank/DDBJ whole genome shotgun (WGS) entry which is preliminary data.</text>
</comment>
<gene>
    <name evidence="10" type="ORF">BXY41_11315</name>
</gene>
<organism evidence="10 11">
    <name type="scientific">Lacrimispora xylanisolvens</name>
    <dbReference type="NCBI Taxonomy" id="384636"/>
    <lineage>
        <taxon>Bacteria</taxon>
        <taxon>Bacillati</taxon>
        <taxon>Bacillota</taxon>
        <taxon>Clostridia</taxon>
        <taxon>Lachnospirales</taxon>
        <taxon>Lachnospiraceae</taxon>
        <taxon>Lacrimispora</taxon>
    </lineage>
</organism>
<feature type="domain" description="Flagellar hook-associated protein FlgK helical" evidence="9">
    <location>
        <begin position="102"/>
        <end position="363"/>
    </location>
</feature>
<proteinExistence type="inferred from homology"/>
<reference evidence="10 11" key="1">
    <citation type="submission" date="2018-02" db="EMBL/GenBank/DDBJ databases">
        <title>Genomic Encyclopedia of Archaeal and Bacterial Type Strains, Phase II (KMG-II): from individual species to whole genera.</title>
        <authorList>
            <person name="Goeker M."/>
        </authorList>
    </citation>
    <scope>NUCLEOTIDE SEQUENCE [LARGE SCALE GENOMIC DNA]</scope>
    <source>
        <strain evidence="10 11">DSM 3808</strain>
    </source>
</reference>
<dbReference type="GO" id="GO:0005198">
    <property type="term" value="F:structural molecule activity"/>
    <property type="evidence" value="ECO:0007669"/>
    <property type="project" value="InterPro"/>
</dbReference>
<feature type="domain" description="Flagellar basal body rod protein N-terminal" evidence="7">
    <location>
        <begin position="11"/>
        <end position="39"/>
    </location>
</feature>
<evidence type="ECO:0000256" key="1">
    <source>
        <dbReference type="ARBA" id="ARBA00004365"/>
    </source>
</evidence>
<sequence>MTRSTFSGFTIAQLAMTASQRALDVTGQNIANINTKGYTRQQVDLVSLNLKGADPTGSGPGSKIGYGVEITGISQIRDPFLDVQYRNQIAKVGTADARQAGLDQLADIFDETDRDALKKALSDLSSSLDQLSSNANNSEFDSIVRSRSQVLLNYIHQKATDLKTTREETMYGLENTDIKTVNSLLSDIGELNDTIWKGQILGNPSLELMDQRNNKLDELAGYLPISVSYKEVTIGSSEKYSYPVVMLNGSNGMSYELTAGEHGENTASFSMEEHKDLNGNPDGTVRISVIPATNYPKGIDVSALKTDITNYLKDGSIKGTVDLLNKSGELDNPATDFRGFGYYEKTLDSIVQTFAKTFNDLNGNMQPYTGANLMPSSGTANAMITTGSENAEFSFGFSNTTGNFLSGETINFNGTVYTFGDGSGTTIKIGDTLDDSLENLASRLSTEFASLNVNGSPVDGKWSYNSSSKKLTWASDSPLSSGTEITSSSIKFTDTNTISFLYKANKNNIKNFDLFKTSDGSKDFTASNIKINDDWMNNSIHIIASHDPDAGSTANDNILKMLKSLTDSREFKYEYTTTDSSGIKTSKSISFYTGNFSECYSTLENNQGIDSSSNKAILDNHVSVVQQTANNRDSVSGVSLDDEGINLMHYQKSFSAAARFMTTLDQALDVLINSTGVVGR</sequence>
<evidence type="ECO:0000256" key="5">
    <source>
        <dbReference type="ARBA" id="ARBA00022525"/>
    </source>
</evidence>
<comment type="subcellular location">
    <subcellularLocation>
        <location evidence="1">Bacterial flagellum</location>
    </subcellularLocation>
    <subcellularLocation>
        <location evidence="2">Secreted</location>
    </subcellularLocation>
</comment>
<evidence type="ECO:0000313" key="11">
    <source>
        <dbReference type="Proteomes" id="UP000237749"/>
    </source>
</evidence>
<dbReference type="Pfam" id="PF00460">
    <property type="entry name" value="Flg_bb_rod"/>
    <property type="match status" value="1"/>
</dbReference>
<dbReference type="InterPro" id="IPR001444">
    <property type="entry name" value="Flag_bb_rod_N"/>
</dbReference>
<evidence type="ECO:0000259" key="7">
    <source>
        <dbReference type="Pfam" id="PF00460"/>
    </source>
</evidence>
<evidence type="ECO:0000256" key="2">
    <source>
        <dbReference type="ARBA" id="ARBA00004613"/>
    </source>
</evidence>
<dbReference type="PANTHER" id="PTHR30033">
    <property type="entry name" value="FLAGELLAR HOOK-ASSOCIATED PROTEIN 1"/>
    <property type="match status" value="1"/>
</dbReference>